<evidence type="ECO:0000313" key="1">
    <source>
        <dbReference type="EMBL" id="PKY09833.1"/>
    </source>
</evidence>
<evidence type="ECO:0000313" key="2">
    <source>
        <dbReference type="Proteomes" id="UP000234329"/>
    </source>
</evidence>
<dbReference type="Proteomes" id="UP000234329">
    <property type="component" value="Unassembled WGS sequence"/>
</dbReference>
<keyword evidence="2" id="KW-1185">Reference proteome</keyword>
<comment type="caution">
    <text evidence="1">The sequence shown here is derived from an EMBL/GenBank/DDBJ whole genome shotgun (WGS) entry which is preliminary data.</text>
</comment>
<dbReference type="OrthoDB" id="5796643at2"/>
<sequence length="69" mass="7975">MKTKPMPRSQMQMYCMARDKIAKENQAFMEAITDKVNPMTDRDLEALIARRPQVWGRFSGFLGKLGNPQ</sequence>
<dbReference type="EMBL" id="MXAV01000048">
    <property type="protein sequence ID" value="PKY09833.1"/>
    <property type="molecule type" value="Genomic_DNA"/>
</dbReference>
<dbReference type="RefSeq" id="WP_143484269.1">
    <property type="nucleotide sequence ID" value="NZ_MXAV01000048.1"/>
</dbReference>
<dbReference type="InParanoid" id="A0A2I1DIY2"/>
<protein>
    <submittedName>
        <fullName evidence="1">Uncharacterized protein</fullName>
    </submittedName>
</protein>
<accession>A0A2I1DIY2</accession>
<proteinExistence type="predicted"/>
<gene>
    <name evidence="1" type="ORF">B1757_12855</name>
</gene>
<reference evidence="1 2" key="1">
    <citation type="submission" date="2017-03" db="EMBL/GenBank/DDBJ databases">
        <title>Draft genime sequence of the acidophilic sulfur-oxidizing bacterium Acidithiobacillus sp. SH, isolated from seawater.</title>
        <authorList>
            <person name="Sharmin S."/>
            <person name="Tokuhisa M."/>
            <person name="Kanao T."/>
            <person name="Kamimura K."/>
        </authorList>
    </citation>
    <scope>NUCLEOTIDE SEQUENCE [LARGE SCALE GENOMIC DNA]</scope>
    <source>
        <strain evidence="1 2">SH</strain>
    </source>
</reference>
<name>A0A2I1DIY2_9PROT</name>
<organism evidence="1 2">
    <name type="scientific">Acidithiobacillus marinus</name>
    <dbReference type="NCBI Taxonomy" id="187490"/>
    <lineage>
        <taxon>Bacteria</taxon>
        <taxon>Pseudomonadati</taxon>
        <taxon>Pseudomonadota</taxon>
        <taxon>Acidithiobacillia</taxon>
        <taxon>Acidithiobacillales</taxon>
        <taxon>Acidithiobacillaceae</taxon>
        <taxon>Acidithiobacillus</taxon>
    </lineage>
</organism>
<dbReference type="AlphaFoldDB" id="A0A2I1DIY2"/>